<evidence type="ECO:0000256" key="1">
    <source>
        <dbReference type="SAM" id="Phobius"/>
    </source>
</evidence>
<dbReference type="Proteomes" id="UP000095281">
    <property type="component" value="Unplaced"/>
</dbReference>
<dbReference type="WBParaSite" id="MhA1_Contig1452.frz3.gene12">
    <property type="protein sequence ID" value="MhA1_Contig1452.frz3.gene12"/>
    <property type="gene ID" value="MhA1_Contig1452.frz3.gene12"/>
</dbReference>
<reference evidence="3" key="1">
    <citation type="submission" date="2016-11" db="UniProtKB">
        <authorList>
            <consortium name="WormBaseParasite"/>
        </authorList>
    </citation>
    <scope>IDENTIFICATION</scope>
</reference>
<proteinExistence type="predicted"/>
<keyword evidence="1" id="KW-0812">Transmembrane</keyword>
<evidence type="ECO:0000313" key="3">
    <source>
        <dbReference type="WBParaSite" id="MhA1_Contig1452.frz3.gene12"/>
    </source>
</evidence>
<dbReference type="AlphaFoldDB" id="A0A1I8B5Y2"/>
<name>A0A1I8B5Y2_MELHA</name>
<keyword evidence="1" id="KW-1133">Transmembrane helix</keyword>
<feature type="transmembrane region" description="Helical" evidence="1">
    <location>
        <begin position="22"/>
        <end position="48"/>
    </location>
</feature>
<sequence>MSLPSKDPSYLAYENAGVTFEFLMPAFILTIEGFIAILLNFSLCYITIKYR</sequence>
<keyword evidence="2" id="KW-1185">Reference proteome</keyword>
<keyword evidence="1" id="KW-0472">Membrane</keyword>
<organism evidence="2 3">
    <name type="scientific">Meloidogyne hapla</name>
    <name type="common">Root-knot nematode worm</name>
    <dbReference type="NCBI Taxonomy" id="6305"/>
    <lineage>
        <taxon>Eukaryota</taxon>
        <taxon>Metazoa</taxon>
        <taxon>Ecdysozoa</taxon>
        <taxon>Nematoda</taxon>
        <taxon>Chromadorea</taxon>
        <taxon>Rhabditida</taxon>
        <taxon>Tylenchina</taxon>
        <taxon>Tylenchomorpha</taxon>
        <taxon>Tylenchoidea</taxon>
        <taxon>Meloidogynidae</taxon>
        <taxon>Meloidogyninae</taxon>
        <taxon>Meloidogyne</taxon>
    </lineage>
</organism>
<protein>
    <submittedName>
        <fullName evidence="3">ATP synthase F0 subunit 8</fullName>
    </submittedName>
</protein>
<accession>A0A1I8B5Y2</accession>
<evidence type="ECO:0000313" key="2">
    <source>
        <dbReference type="Proteomes" id="UP000095281"/>
    </source>
</evidence>